<dbReference type="AlphaFoldDB" id="A0A923PN55"/>
<dbReference type="InterPro" id="IPR001182">
    <property type="entry name" value="FtsW/RodA"/>
</dbReference>
<proteinExistence type="predicted"/>
<dbReference type="PANTHER" id="PTHR30474:SF1">
    <property type="entry name" value="PEPTIDOGLYCAN GLYCOSYLTRANSFERASE MRDB"/>
    <property type="match status" value="1"/>
</dbReference>
<accession>A0A923PN55</accession>
<reference evidence="7" key="1">
    <citation type="submission" date="2020-08" db="EMBL/GenBank/DDBJ databases">
        <title>Lewinella bacteria from marine environments.</title>
        <authorList>
            <person name="Zhong Y."/>
        </authorList>
    </citation>
    <scope>NUCLEOTIDE SEQUENCE</scope>
    <source>
        <strain evidence="7">KCTC 42187</strain>
    </source>
</reference>
<keyword evidence="3" id="KW-0133">Cell shape</keyword>
<dbReference type="GO" id="GO:0005886">
    <property type="term" value="C:plasma membrane"/>
    <property type="evidence" value="ECO:0007669"/>
    <property type="project" value="TreeGrafter"/>
</dbReference>
<feature type="transmembrane region" description="Helical" evidence="6">
    <location>
        <begin position="379"/>
        <end position="399"/>
    </location>
</feature>
<feature type="transmembrane region" description="Helical" evidence="6">
    <location>
        <begin position="444"/>
        <end position="463"/>
    </location>
</feature>
<evidence type="ECO:0000256" key="2">
    <source>
        <dbReference type="ARBA" id="ARBA00022692"/>
    </source>
</evidence>
<dbReference type="PANTHER" id="PTHR30474">
    <property type="entry name" value="CELL CYCLE PROTEIN"/>
    <property type="match status" value="1"/>
</dbReference>
<dbReference type="GO" id="GO:0032153">
    <property type="term" value="C:cell division site"/>
    <property type="evidence" value="ECO:0007669"/>
    <property type="project" value="TreeGrafter"/>
</dbReference>
<comment type="caution">
    <text evidence="7">The sequence shown here is derived from an EMBL/GenBank/DDBJ whole genome shotgun (WGS) entry which is preliminary data.</text>
</comment>
<dbReference type="NCBIfam" id="NF037961">
    <property type="entry name" value="RodA_shape"/>
    <property type="match status" value="1"/>
</dbReference>
<gene>
    <name evidence="7" type="primary">rodA</name>
    <name evidence="7" type="ORF">H9S92_11235</name>
</gene>
<feature type="transmembrane region" description="Helical" evidence="6">
    <location>
        <begin position="185"/>
        <end position="203"/>
    </location>
</feature>
<dbReference type="Pfam" id="PF01098">
    <property type="entry name" value="FTSW_RODA_SPOVE"/>
    <property type="match status" value="2"/>
</dbReference>
<dbReference type="EMBL" id="JACSIT010000104">
    <property type="protein sequence ID" value="MBC6994741.1"/>
    <property type="molecule type" value="Genomic_DNA"/>
</dbReference>
<comment type="subcellular location">
    <subcellularLocation>
        <location evidence="1">Membrane</location>
        <topology evidence="1">Multi-pass membrane protein</topology>
    </subcellularLocation>
</comment>
<keyword evidence="8" id="KW-1185">Reference proteome</keyword>
<feature type="transmembrane region" description="Helical" evidence="6">
    <location>
        <begin position="233"/>
        <end position="250"/>
    </location>
</feature>
<feature type="transmembrane region" description="Helical" evidence="6">
    <location>
        <begin position="80"/>
        <end position="100"/>
    </location>
</feature>
<feature type="transmembrane region" description="Helical" evidence="6">
    <location>
        <begin position="256"/>
        <end position="276"/>
    </location>
</feature>
<keyword evidence="2 6" id="KW-0812">Transmembrane</keyword>
<name>A0A923PN55_9BACT</name>
<dbReference type="GO" id="GO:0008360">
    <property type="term" value="P:regulation of cell shape"/>
    <property type="evidence" value="ECO:0007669"/>
    <property type="project" value="UniProtKB-KW"/>
</dbReference>
<feature type="transmembrane region" description="Helical" evidence="6">
    <location>
        <begin position="12"/>
        <end position="32"/>
    </location>
</feature>
<evidence type="ECO:0000256" key="4">
    <source>
        <dbReference type="ARBA" id="ARBA00022989"/>
    </source>
</evidence>
<dbReference type="GO" id="GO:0051301">
    <property type="term" value="P:cell division"/>
    <property type="evidence" value="ECO:0007669"/>
    <property type="project" value="InterPro"/>
</dbReference>
<protein>
    <submittedName>
        <fullName evidence="7">Rod shape-determining protein RodA</fullName>
    </submittedName>
</protein>
<evidence type="ECO:0000256" key="6">
    <source>
        <dbReference type="SAM" id="Phobius"/>
    </source>
</evidence>
<feature type="transmembrane region" description="Helical" evidence="6">
    <location>
        <begin position="411"/>
        <end position="438"/>
    </location>
</feature>
<dbReference type="RefSeq" id="WP_187466814.1">
    <property type="nucleotide sequence ID" value="NZ_JACSIT010000104.1"/>
</dbReference>
<evidence type="ECO:0000256" key="1">
    <source>
        <dbReference type="ARBA" id="ARBA00004141"/>
    </source>
</evidence>
<evidence type="ECO:0000313" key="7">
    <source>
        <dbReference type="EMBL" id="MBC6994741.1"/>
    </source>
</evidence>
<feature type="transmembrane region" description="Helical" evidence="6">
    <location>
        <begin position="209"/>
        <end position="226"/>
    </location>
</feature>
<feature type="transmembrane region" description="Helical" evidence="6">
    <location>
        <begin position="52"/>
        <end position="73"/>
    </location>
</feature>
<keyword evidence="5 6" id="KW-0472">Membrane</keyword>
<keyword evidence="4 6" id="KW-1133">Transmembrane helix</keyword>
<dbReference type="GO" id="GO:0015648">
    <property type="term" value="F:lipid-linked peptidoglycan transporter activity"/>
    <property type="evidence" value="ECO:0007669"/>
    <property type="project" value="TreeGrafter"/>
</dbReference>
<feature type="transmembrane region" description="Helical" evidence="6">
    <location>
        <begin position="146"/>
        <end position="164"/>
    </location>
</feature>
<feature type="transmembrane region" description="Helical" evidence="6">
    <location>
        <begin position="283"/>
        <end position="304"/>
    </location>
</feature>
<evidence type="ECO:0000256" key="3">
    <source>
        <dbReference type="ARBA" id="ARBA00022960"/>
    </source>
</evidence>
<evidence type="ECO:0000313" key="8">
    <source>
        <dbReference type="Proteomes" id="UP000650081"/>
    </source>
</evidence>
<sequence length="472" mass="52103">MISASANRSSIDWVTFILYAFLVMSGLMMLHAVDRPPDGYGQDLAAMLHTPVGQQGVWLLISLAGWFVINLLVDRSFWVLGAYPIYIFSVVLLVAVLLFGKEINNATSWFSLFGFTFQPGEFAKFGACLAMAAYLSQWTEKLNQPVHIFTGVMIWAIPAGLIILQPDPGTSLVFTSFLLVMYREGLPGILLVFGGFTAAMFLLGITQSPTFLTICLLGLLMVLMSFSAPRRTAWWLAFSLGITLLGIFLYRQLENGWPVVVVMALSFTVAAGYHALRKNFRMVISSLSALVWGVLIAFLANFTFNNFLLRHQKERIDAWLRPEGMNEQGALYNIVQSKLAIAGGGLKGKGLYEGTMTKYDYVPAQETDFIFSVVGEGEGFLGVAAVILGFLALLWRISVLAERQNRTFARAYAYGVAGIIFLHMLVNIGMTMGLMPVIGIPLPFMSKGGSSLFAFTIMIAVLLKLDRHRNEV</sequence>
<dbReference type="Proteomes" id="UP000650081">
    <property type="component" value="Unassembled WGS sequence"/>
</dbReference>
<evidence type="ECO:0000256" key="5">
    <source>
        <dbReference type="ARBA" id="ARBA00023136"/>
    </source>
</evidence>
<organism evidence="7 8">
    <name type="scientific">Neolewinella lacunae</name>
    <dbReference type="NCBI Taxonomy" id="1517758"/>
    <lineage>
        <taxon>Bacteria</taxon>
        <taxon>Pseudomonadati</taxon>
        <taxon>Bacteroidota</taxon>
        <taxon>Saprospiria</taxon>
        <taxon>Saprospirales</taxon>
        <taxon>Lewinellaceae</taxon>
        <taxon>Neolewinella</taxon>
    </lineage>
</organism>